<keyword evidence="4" id="KW-0812">Transmembrane</keyword>
<dbReference type="GO" id="GO:0008320">
    <property type="term" value="F:protein transmembrane transporter activity"/>
    <property type="evidence" value="ECO:0007669"/>
    <property type="project" value="InterPro"/>
</dbReference>
<dbReference type="Pfam" id="PF02416">
    <property type="entry name" value="TatA_B_E"/>
    <property type="match status" value="1"/>
</dbReference>
<evidence type="ECO:0000256" key="7">
    <source>
        <dbReference type="ARBA" id="ARBA00023010"/>
    </source>
</evidence>
<keyword evidence="3" id="KW-1003">Cell membrane</keyword>
<evidence type="ECO:0000256" key="6">
    <source>
        <dbReference type="ARBA" id="ARBA00022989"/>
    </source>
</evidence>
<dbReference type="RefSeq" id="WP_097079934.1">
    <property type="nucleotide sequence ID" value="NZ_BAABHT010000014.1"/>
</dbReference>
<name>A0A240EBV3_9GAMM</name>
<sequence length="127" mass="14862">MFNIGMGELLLFLVIALIVLGPEQLLQAIRYGIKFYNKLKKLIQQIQNDVEKELKLSELQELMTSKLNEVQIKEQELQLQLERLNQEIIELNKPKSKLRSIHYISITSLTIQQLRIPYLPLKSNKGF</sequence>
<keyword evidence="11" id="KW-1185">Reference proteome</keyword>
<organism evidence="10 11">
    <name type="scientific">Acinetobacter puyangensis</name>
    <dbReference type="NCBI Taxonomy" id="1096779"/>
    <lineage>
        <taxon>Bacteria</taxon>
        <taxon>Pseudomonadati</taxon>
        <taxon>Pseudomonadota</taxon>
        <taxon>Gammaproteobacteria</taxon>
        <taxon>Moraxellales</taxon>
        <taxon>Moraxellaceae</taxon>
        <taxon>Acinetobacter</taxon>
    </lineage>
</organism>
<dbReference type="Proteomes" id="UP000219042">
    <property type="component" value="Unassembled WGS sequence"/>
</dbReference>
<dbReference type="NCBIfam" id="TIGR01410">
    <property type="entry name" value="tatB"/>
    <property type="match status" value="1"/>
</dbReference>
<keyword evidence="8" id="KW-0472">Membrane</keyword>
<evidence type="ECO:0000256" key="4">
    <source>
        <dbReference type="ARBA" id="ARBA00022692"/>
    </source>
</evidence>
<dbReference type="AlphaFoldDB" id="A0A240EBV3"/>
<evidence type="ECO:0000313" key="11">
    <source>
        <dbReference type="Proteomes" id="UP000219042"/>
    </source>
</evidence>
<keyword evidence="7" id="KW-0811">Translocation</keyword>
<dbReference type="GO" id="GO:0016020">
    <property type="term" value="C:membrane"/>
    <property type="evidence" value="ECO:0007669"/>
    <property type="project" value="InterPro"/>
</dbReference>
<dbReference type="Gene3D" id="1.20.5.3310">
    <property type="match status" value="1"/>
</dbReference>
<comment type="subcellular location">
    <subcellularLocation>
        <location evidence="1">Membrane</location>
        <topology evidence="1">Single-pass membrane protein</topology>
    </subcellularLocation>
</comment>
<reference evidence="11" key="1">
    <citation type="submission" date="2016-09" db="EMBL/GenBank/DDBJ databases">
        <authorList>
            <person name="Varghese N."/>
            <person name="Submissions S."/>
        </authorList>
    </citation>
    <scope>NUCLEOTIDE SEQUENCE [LARGE SCALE GENOMIC DNA]</scope>
    <source>
        <strain evidence="11">ANC 4466</strain>
    </source>
</reference>
<evidence type="ECO:0000256" key="8">
    <source>
        <dbReference type="ARBA" id="ARBA00023136"/>
    </source>
</evidence>
<evidence type="ECO:0000256" key="2">
    <source>
        <dbReference type="ARBA" id="ARBA00022448"/>
    </source>
</evidence>
<keyword evidence="9" id="KW-0175">Coiled coil</keyword>
<dbReference type="InterPro" id="IPR018448">
    <property type="entry name" value="TatB"/>
</dbReference>
<evidence type="ECO:0000256" key="9">
    <source>
        <dbReference type="SAM" id="Coils"/>
    </source>
</evidence>
<keyword evidence="5" id="KW-0653">Protein transport</keyword>
<dbReference type="EMBL" id="OANT01000009">
    <property type="protein sequence ID" value="SNX46184.1"/>
    <property type="molecule type" value="Genomic_DNA"/>
</dbReference>
<keyword evidence="2" id="KW-0813">Transport</keyword>
<evidence type="ECO:0000313" key="10">
    <source>
        <dbReference type="EMBL" id="SNX46184.1"/>
    </source>
</evidence>
<gene>
    <name evidence="10" type="ORF">SAMN05421731_10912</name>
</gene>
<protein>
    <submittedName>
        <fullName evidence="10">Sec-independent protein translocase TatB</fullName>
    </submittedName>
</protein>
<evidence type="ECO:0000256" key="1">
    <source>
        <dbReference type="ARBA" id="ARBA00004167"/>
    </source>
</evidence>
<keyword evidence="6" id="KW-1133">Transmembrane helix</keyword>
<evidence type="ECO:0000256" key="5">
    <source>
        <dbReference type="ARBA" id="ARBA00022927"/>
    </source>
</evidence>
<proteinExistence type="predicted"/>
<dbReference type="PRINTS" id="PR01506">
    <property type="entry name" value="TATBPROTEIN"/>
</dbReference>
<dbReference type="GO" id="GO:0043953">
    <property type="term" value="P:protein transport by the Tat complex"/>
    <property type="evidence" value="ECO:0007669"/>
    <property type="project" value="InterPro"/>
</dbReference>
<evidence type="ECO:0000256" key="3">
    <source>
        <dbReference type="ARBA" id="ARBA00022475"/>
    </source>
</evidence>
<dbReference type="InterPro" id="IPR003369">
    <property type="entry name" value="TatA/B/E"/>
</dbReference>
<accession>A0A240EBV3</accession>
<feature type="coiled-coil region" evidence="9">
    <location>
        <begin position="36"/>
        <end position="94"/>
    </location>
</feature>